<sequence>MSQYRDPYSEQQQDSHNQQYGDASYDARQPHQAYDQGGYDPHTMGEYRDDPNANPQVAATSYAPAAQETNPYEQPNYAKKNERQSQDFKTWRGENTAGLWTRGSRVSCIGRFCCCTMMIAVFLIVSILLALLMWVRPPDAIVGNVGPSTTQNAVQLNSGSITVNLGVNLTVVNPNYFGVSFKSINVDAYYPINNTLVGTGQETDITFNSNSQTNFTFPFSLEFSTNMTSSTQILSDLATKCGVGGGAVQDITIDLDITVGLRVLFFVVYPVVSIPASFACPISASDISSLIPSLTSLLP</sequence>
<evidence type="ECO:0000313" key="8">
    <source>
        <dbReference type="EMBL" id="KAG1803705.1"/>
    </source>
</evidence>
<name>A0A9P7DV45_9AGAM</name>
<evidence type="ECO:0000256" key="5">
    <source>
        <dbReference type="SAM" id="MobiDB-lite"/>
    </source>
</evidence>
<dbReference type="OrthoDB" id="20273at2759"/>
<dbReference type="GO" id="GO:0016020">
    <property type="term" value="C:membrane"/>
    <property type="evidence" value="ECO:0007669"/>
    <property type="project" value="UniProtKB-SubCell"/>
</dbReference>
<keyword evidence="3 6" id="KW-1133">Transmembrane helix</keyword>
<dbReference type="GeneID" id="64595443"/>
<dbReference type="RefSeq" id="XP_041166051.1">
    <property type="nucleotide sequence ID" value="XM_041301679.1"/>
</dbReference>
<dbReference type="Gene3D" id="2.60.40.1820">
    <property type="match status" value="1"/>
</dbReference>
<dbReference type="Proteomes" id="UP000719766">
    <property type="component" value="Unassembled WGS sequence"/>
</dbReference>
<dbReference type="AlphaFoldDB" id="A0A9P7DV45"/>
<evidence type="ECO:0000256" key="4">
    <source>
        <dbReference type="ARBA" id="ARBA00023136"/>
    </source>
</evidence>
<feature type="compositionally biased region" description="Basic and acidic residues" evidence="5">
    <location>
        <begin position="79"/>
        <end position="89"/>
    </location>
</feature>
<organism evidence="8 9">
    <name type="scientific">Suillus plorans</name>
    <dbReference type="NCBI Taxonomy" id="116603"/>
    <lineage>
        <taxon>Eukaryota</taxon>
        <taxon>Fungi</taxon>
        <taxon>Dikarya</taxon>
        <taxon>Basidiomycota</taxon>
        <taxon>Agaricomycotina</taxon>
        <taxon>Agaricomycetes</taxon>
        <taxon>Agaricomycetidae</taxon>
        <taxon>Boletales</taxon>
        <taxon>Suillineae</taxon>
        <taxon>Suillaceae</taxon>
        <taxon>Suillus</taxon>
    </lineage>
</organism>
<keyword evidence="2 6" id="KW-0812">Transmembrane</keyword>
<gene>
    <name evidence="8" type="ORF">HD556DRAFT_1329748</name>
</gene>
<evidence type="ECO:0000256" key="3">
    <source>
        <dbReference type="ARBA" id="ARBA00022989"/>
    </source>
</evidence>
<dbReference type="InterPro" id="IPR004864">
    <property type="entry name" value="LEA_2"/>
</dbReference>
<comment type="caution">
    <text evidence="8">The sequence shown here is derived from an EMBL/GenBank/DDBJ whole genome shotgun (WGS) entry which is preliminary data.</text>
</comment>
<evidence type="ECO:0000313" key="9">
    <source>
        <dbReference type="Proteomes" id="UP000719766"/>
    </source>
</evidence>
<evidence type="ECO:0000259" key="7">
    <source>
        <dbReference type="Pfam" id="PF03168"/>
    </source>
</evidence>
<dbReference type="Pfam" id="PF03168">
    <property type="entry name" value="LEA_2"/>
    <property type="match status" value="1"/>
</dbReference>
<feature type="transmembrane region" description="Helical" evidence="6">
    <location>
        <begin position="112"/>
        <end position="135"/>
    </location>
</feature>
<comment type="subcellular location">
    <subcellularLocation>
        <location evidence="1">Membrane</location>
        <topology evidence="1">Single-pass membrane protein</topology>
    </subcellularLocation>
</comment>
<dbReference type="InterPro" id="IPR044839">
    <property type="entry name" value="NDR1-like"/>
</dbReference>
<feature type="region of interest" description="Disordered" evidence="5">
    <location>
        <begin position="1"/>
        <end position="89"/>
    </location>
</feature>
<evidence type="ECO:0000256" key="2">
    <source>
        <dbReference type="ARBA" id="ARBA00022692"/>
    </source>
</evidence>
<dbReference type="GO" id="GO:0098542">
    <property type="term" value="P:defense response to other organism"/>
    <property type="evidence" value="ECO:0007669"/>
    <property type="project" value="InterPro"/>
</dbReference>
<dbReference type="SUPFAM" id="SSF117070">
    <property type="entry name" value="LEA14-like"/>
    <property type="match status" value="1"/>
</dbReference>
<keyword evidence="4 6" id="KW-0472">Membrane</keyword>
<feature type="domain" description="Late embryogenesis abundant protein LEA-2 subgroup" evidence="7">
    <location>
        <begin position="169"/>
        <end position="268"/>
    </location>
</feature>
<reference evidence="8" key="1">
    <citation type="journal article" date="2020" name="New Phytol.">
        <title>Comparative genomics reveals dynamic genome evolution in host specialist ectomycorrhizal fungi.</title>
        <authorList>
            <person name="Lofgren L.A."/>
            <person name="Nguyen N.H."/>
            <person name="Vilgalys R."/>
            <person name="Ruytinx J."/>
            <person name="Liao H.L."/>
            <person name="Branco S."/>
            <person name="Kuo A."/>
            <person name="LaButti K."/>
            <person name="Lipzen A."/>
            <person name="Andreopoulos W."/>
            <person name="Pangilinan J."/>
            <person name="Riley R."/>
            <person name="Hundley H."/>
            <person name="Na H."/>
            <person name="Barry K."/>
            <person name="Grigoriev I.V."/>
            <person name="Stajich J.E."/>
            <person name="Kennedy P.G."/>
        </authorList>
    </citation>
    <scope>NUCLEOTIDE SEQUENCE</scope>
    <source>
        <strain evidence="8">S12</strain>
    </source>
</reference>
<protein>
    <recommendedName>
        <fullName evidence="7">Late embryogenesis abundant protein LEA-2 subgroup domain-containing protein</fullName>
    </recommendedName>
</protein>
<proteinExistence type="predicted"/>
<evidence type="ECO:0000256" key="1">
    <source>
        <dbReference type="ARBA" id="ARBA00004167"/>
    </source>
</evidence>
<dbReference type="PANTHER" id="PTHR31234">
    <property type="entry name" value="LATE EMBRYOGENESIS ABUNDANT (LEA) HYDROXYPROLINE-RICH GLYCOPROTEIN FAMILY"/>
    <property type="match status" value="1"/>
</dbReference>
<keyword evidence="9" id="KW-1185">Reference proteome</keyword>
<feature type="compositionally biased region" description="Polar residues" evidence="5">
    <location>
        <begin position="1"/>
        <end position="21"/>
    </location>
</feature>
<dbReference type="PANTHER" id="PTHR31234:SF2">
    <property type="entry name" value="OS05G0199100 PROTEIN"/>
    <property type="match status" value="1"/>
</dbReference>
<evidence type="ECO:0000256" key="6">
    <source>
        <dbReference type="SAM" id="Phobius"/>
    </source>
</evidence>
<accession>A0A9P7DV45</accession>
<dbReference type="EMBL" id="JABBWE010000004">
    <property type="protein sequence ID" value="KAG1803705.1"/>
    <property type="molecule type" value="Genomic_DNA"/>
</dbReference>